<dbReference type="CDD" id="cd01671">
    <property type="entry name" value="CARD"/>
    <property type="match status" value="1"/>
</dbReference>
<dbReference type="SUPFAM" id="SSF47986">
    <property type="entry name" value="DEATH domain"/>
    <property type="match status" value="1"/>
</dbReference>
<dbReference type="PROSITE" id="PS50209">
    <property type="entry name" value="CARD"/>
    <property type="match status" value="1"/>
</dbReference>
<gene>
    <name evidence="3" type="ORF">GSLYS_00009914001</name>
</gene>
<dbReference type="InterPro" id="IPR011029">
    <property type="entry name" value="DEATH-like_dom_sf"/>
</dbReference>
<sequence>MPPPFSADESSQLQSPEHSLPAQGCRSDQASDYYFTWKCKFDLSPHSSVRFCITHPEGMAEIANVAFKTGILQLEFEYIFSTKIKNIYNPSQPVVELNSDETRVSSVSELFKGTVSPPDNEDEVALDLKLHFFRKIPDNFYVKFPADPFPTACNYHPFVTLMEKWISNHAFWKRECPEQETIRKNYMYLIEELCESQLVPYLFQENVLSFADKGDVDDEPKRQRKIEMILDKVMRGCPQAFPKFLQALEEGYQHVAEMLRKNLRSLKENAVPSITL</sequence>
<dbReference type="PANTHER" id="PTHR15034:SF5">
    <property type="entry name" value="DEATH DOMAIN-CONTAINING PROTEIN CRADD"/>
    <property type="match status" value="1"/>
</dbReference>
<dbReference type="Proteomes" id="UP001497497">
    <property type="component" value="Unassembled WGS sequence"/>
</dbReference>
<dbReference type="InterPro" id="IPR037939">
    <property type="entry name" value="CRADD"/>
</dbReference>
<proteinExistence type="predicted"/>
<dbReference type="PANTHER" id="PTHR15034">
    <property type="entry name" value="DEATH DOMAIN-CONTAINING PROTEIN CRADD"/>
    <property type="match status" value="1"/>
</dbReference>
<dbReference type="EMBL" id="CAXITT010000217">
    <property type="protein sequence ID" value="CAL1536001.1"/>
    <property type="molecule type" value="Genomic_DNA"/>
</dbReference>
<evidence type="ECO:0000313" key="3">
    <source>
        <dbReference type="EMBL" id="CAL1536001.1"/>
    </source>
</evidence>
<feature type="domain" description="CARD" evidence="2">
    <location>
        <begin position="174"/>
        <end position="263"/>
    </location>
</feature>
<dbReference type="GO" id="GO:0002020">
    <property type="term" value="F:protease binding"/>
    <property type="evidence" value="ECO:0007669"/>
    <property type="project" value="InterPro"/>
</dbReference>
<feature type="region of interest" description="Disordered" evidence="1">
    <location>
        <begin position="1"/>
        <end position="25"/>
    </location>
</feature>
<comment type="caution">
    <text evidence="3">The sequence shown here is derived from an EMBL/GenBank/DDBJ whole genome shotgun (WGS) entry which is preliminary data.</text>
</comment>
<dbReference type="SMART" id="SM00114">
    <property type="entry name" value="CARD"/>
    <property type="match status" value="1"/>
</dbReference>
<name>A0AAV2HPH5_LYMST</name>
<dbReference type="Gene3D" id="1.10.533.10">
    <property type="entry name" value="Death Domain, Fas"/>
    <property type="match status" value="1"/>
</dbReference>
<dbReference type="Pfam" id="PF00619">
    <property type="entry name" value="CARD"/>
    <property type="match status" value="1"/>
</dbReference>
<feature type="compositionally biased region" description="Polar residues" evidence="1">
    <location>
        <begin position="8"/>
        <end position="17"/>
    </location>
</feature>
<organism evidence="3 4">
    <name type="scientific">Lymnaea stagnalis</name>
    <name type="common">Great pond snail</name>
    <name type="synonym">Helix stagnalis</name>
    <dbReference type="NCBI Taxonomy" id="6523"/>
    <lineage>
        <taxon>Eukaryota</taxon>
        <taxon>Metazoa</taxon>
        <taxon>Spiralia</taxon>
        <taxon>Lophotrochozoa</taxon>
        <taxon>Mollusca</taxon>
        <taxon>Gastropoda</taxon>
        <taxon>Heterobranchia</taxon>
        <taxon>Euthyneura</taxon>
        <taxon>Panpulmonata</taxon>
        <taxon>Hygrophila</taxon>
        <taxon>Lymnaeoidea</taxon>
        <taxon>Lymnaeidae</taxon>
        <taxon>Lymnaea</taxon>
    </lineage>
</organism>
<dbReference type="GO" id="GO:0070513">
    <property type="term" value="F:death domain binding"/>
    <property type="evidence" value="ECO:0007669"/>
    <property type="project" value="InterPro"/>
</dbReference>
<reference evidence="3 4" key="1">
    <citation type="submission" date="2024-04" db="EMBL/GenBank/DDBJ databases">
        <authorList>
            <consortium name="Genoscope - CEA"/>
            <person name="William W."/>
        </authorList>
    </citation>
    <scope>NUCLEOTIDE SEQUENCE [LARGE SCALE GENOMIC DNA]</scope>
</reference>
<protein>
    <recommendedName>
        <fullName evidence="2">CARD domain-containing protein</fullName>
    </recommendedName>
</protein>
<evidence type="ECO:0000256" key="1">
    <source>
        <dbReference type="SAM" id="MobiDB-lite"/>
    </source>
</evidence>
<accession>A0AAV2HPH5</accession>
<dbReference type="GO" id="GO:0042981">
    <property type="term" value="P:regulation of apoptotic process"/>
    <property type="evidence" value="ECO:0007669"/>
    <property type="project" value="InterPro"/>
</dbReference>
<evidence type="ECO:0000259" key="2">
    <source>
        <dbReference type="PROSITE" id="PS50209"/>
    </source>
</evidence>
<evidence type="ECO:0000313" key="4">
    <source>
        <dbReference type="Proteomes" id="UP001497497"/>
    </source>
</evidence>
<dbReference type="AlphaFoldDB" id="A0AAV2HPH5"/>
<keyword evidence="4" id="KW-1185">Reference proteome</keyword>
<dbReference type="InterPro" id="IPR001315">
    <property type="entry name" value="CARD"/>
</dbReference>